<feature type="domain" description="SUEL-type lectin" evidence="5">
    <location>
        <begin position="41"/>
        <end position="123"/>
    </location>
</feature>
<dbReference type="Gene3D" id="2.60.120.740">
    <property type="match status" value="2"/>
</dbReference>
<evidence type="ECO:0000313" key="7">
    <source>
        <dbReference type="RefSeq" id="XP_029291805.1"/>
    </source>
</evidence>
<keyword evidence="2" id="KW-0430">Lectin</keyword>
<keyword evidence="1" id="KW-0348">Hemagglutinin</keyword>
<dbReference type="Pfam" id="PF02140">
    <property type="entry name" value="SUEL_Lectin"/>
    <property type="match status" value="2"/>
</dbReference>
<dbReference type="InParanoid" id="A0A6J2Q2H2"/>
<dbReference type="CDD" id="cd22833">
    <property type="entry name" value="Gal_Rha_Lectin_CSL1-2_RBL_SML_rpt1"/>
    <property type="match status" value="1"/>
</dbReference>
<proteinExistence type="predicted"/>
<gene>
    <name evidence="7" type="primary">LOC115011017</name>
</gene>
<evidence type="ECO:0000313" key="6">
    <source>
        <dbReference type="Proteomes" id="UP000504630"/>
    </source>
</evidence>
<feature type="domain" description="SUEL-type lectin" evidence="5">
    <location>
        <begin position="130"/>
        <end position="219"/>
    </location>
</feature>
<dbReference type="CDD" id="cd22835">
    <property type="entry name" value="Gal_Rha_Lectin_SML_rpt2"/>
    <property type="match status" value="1"/>
</dbReference>
<dbReference type="InterPro" id="IPR000922">
    <property type="entry name" value="Lectin_gal-bd_dom"/>
</dbReference>
<accession>A0A6J2Q2H2</accession>
<evidence type="ECO:0000256" key="4">
    <source>
        <dbReference type="SAM" id="SignalP"/>
    </source>
</evidence>
<name>A0A6J2Q2H2_COTGO</name>
<dbReference type="GeneID" id="115011017"/>
<reference evidence="7" key="1">
    <citation type="submission" date="2025-08" db="UniProtKB">
        <authorList>
            <consortium name="RefSeq"/>
        </authorList>
    </citation>
    <scope>IDENTIFICATION</scope>
</reference>
<feature type="signal peptide" evidence="4">
    <location>
        <begin position="1"/>
        <end position="26"/>
    </location>
</feature>
<dbReference type="InterPro" id="IPR043159">
    <property type="entry name" value="Lectin_gal-bd_sf"/>
</dbReference>
<dbReference type="OrthoDB" id="1100386at2759"/>
<feature type="chain" id="PRO_5027020126" evidence="4">
    <location>
        <begin position="27"/>
        <end position="232"/>
    </location>
</feature>
<dbReference type="KEGG" id="cgob:115011017"/>
<dbReference type="GO" id="GO:0030246">
    <property type="term" value="F:carbohydrate binding"/>
    <property type="evidence" value="ECO:0007669"/>
    <property type="project" value="UniProtKB-KW"/>
</dbReference>
<sequence>MHRFGLSTTLLLAATCSLMMTAVVCNDRVITCGSSQNVHRLSCGDGVITVQKALYGRADNQTCSEGRPQSQVINTQCSQEGTLGVIKSRCDGKTDCELNINVFRTSDPCVGTYKYLDTTFTCFPAIHFAVCENSLADLQCDVGQIIFVYGAYYGRRDMTTCSYKRPADQLENVFCSRPQRKVVDSCNGKNSCSFRVSNSMFGDPCRGTYKYLDVAYTCVYPSVTTNQPPNNS</sequence>
<evidence type="ECO:0000259" key="5">
    <source>
        <dbReference type="PROSITE" id="PS50228"/>
    </source>
</evidence>
<dbReference type="RefSeq" id="XP_029291805.1">
    <property type="nucleotide sequence ID" value="XM_029435945.1"/>
</dbReference>
<protein>
    <submittedName>
        <fullName evidence="7">L-rhamnose-binding lectin SML-like</fullName>
    </submittedName>
</protein>
<evidence type="ECO:0000256" key="3">
    <source>
        <dbReference type="ARBA" id="ARBA00022737"/>
    </source>
</evidence>
<organism evidence="6 7">
    <name type="scientific">Cottoperca gobio</name>
    <name type="common">Frogmouth</name>
    <name type="synonym">Aphritis gobio</name>
    <dbReference type="NCBI Taxonomy" id="56716"/>
    <lineage>
        <taxon>Eukaryota</taxon>
        <taxon>Metazoa</taxon>
        <taxon>Chordata</taxon>
        <taxon>Craniata</taxon>
        <taxon>Vertebrata</taxon>
        <taxon>Euteleostomi</taxon>
        <taxon>Actinopterygii</taxon>
        <taxon>Neopterygii</taxon>
        <taxon>Teleostei</taxon>
        <taxon>Neoteleostei</taxon>
        <taxon>Acanthomorphata</taxon>
        <taxon>Eupercaria</taxon>
        <taxon>Perciformes</taxon>
        <taxon>Notothenioidei</taxon>
        <taxon>Bovichtidae</taxon>
        <taxon>Cottoperca</taxon>
    </lineage>
</organism>
<evidence type="ECO:0000256" key="2">
    <source>
        <dbReference type="ARBA" id="ARBA00022734"/>
    </source>
</evidence>
<dbReference type="Proteomes" id="UP000504630">
    <property type="component" value="Chromosome 7"/>
</dbReference>
<dbReference type="AlphaFoldDB" id="A0A6J2Q2H2"/>
<keyword evidence="3" id="KW-0677">Repeat</keyword>
<dbReference type="FunFam" id="2.60.120.740:FF:000003">
    <property type="entry name" value="Protein eva-1 homolog C"/>
    <property type="match status" value="1"/>
</dbReference>
<dbReference type="PROSITE" id="PS50228">
    <property type="entry name" value="SUEL_LECTIN"/>
    <property type="match status" value="2"/>
</dbReference>
<keyword evidence="6" id="KW-1185">Reference proteome</keyword>
<keyword evidence="4" id="KW-0732">Signal</keyword>
<evidence type="ECO:0000256" key="1">
    <source>
        <dbReference type="ARBA" id="ARBA00022546"/>
    </source>
</evidence>
<dbReference type="PANTHER" id="PTHR46780">
    <property type="entry name" value="PROTEIN EVA-1"/>
    <property type="match status" value="1"/>
</dbReference>